<dbReference type="GO" id="GO:0003735">
    <property type="term" value="F:structural constituent of ribosome"/>
    <property type="evidence" value="ECO:0007669"/>
    <property type="project" value="InterPro"/>
</dbReference>
<comment type="subunit">
    <text evidence="6 7">Part of the 30S ribosomal subunit. Contacts proteins S3 and S10.</text>
</comment>
<dbReference type="FunFam" id="1.10.287.1480:FF:000001">
    <property type="entry name" value="30S ribosomal protein S14"/>
    <property type="match status" value="1"/>
</dbReference>
<evidence type="ECO:0000313" key="8">
    <source>
        <dbReference type="EMBL" id="TXS96621.1"/>
    </source>
</evidence>
<sequence length="101" mass="11490">MAKKSMIARENKRARLVAKYAEKRAALKAILSDVNASDDDKWDAQIALQKLPRDASPVRRQRRCQVTGRPHAVYRKFGLCRNKLREAAMRGDVPGLVKSSW</sequence>
<dbReference type="InterPro" id="IPR001209">
    <property type="entry name" value="Ribosomal_uS14"/>
</dbReference>
<name>A0A5C9ABC1_9GAMM</name>
<keyword evidence="9" id="KW-1185">Reference proteome</keyword>
<comment type="function">
    <text evidence="1 7">Binds 16S rRNA, required for the assembly of 30S particles and may also be responsible for determining the conformation of the 16S rRNA at the A site.</text>
</comment>
<dbReference type="GO" id="GO:0019843">
    <property type="term" value="F:rRNA binding"/>
    <property type="evidence" value="ECO:0007669"/>
    <property type="project" value="UniProtKB-UniRule"/>
</dbReference>
<keyword evidence="7" id="KW-0699">rRNA-binding</keyword>
<dbReference type="PANTHER" id="PTHR19836:SF19">
    <property type="entry name" value="SMALL RIBOSOMAL SUBUNIT PROTEIN US14M"/>
    <property type="match status" value="1"/>
</dbReference>
<dbReference type="SUPFAM" id="SSF57716">
    <property type="entry name" value="Glucocorticoid receptor-like (DNA-binding domain)"/>
    <property type="match status" value="1"/>
</dbReference>
<evidence type="ECO:0000256" key="3">
    <source>
        <dbReference type="ARBA" id="ARBA00022980"/>
    </source>
</evidence>
<evidence type="ECO:0000256" key="1">
    <source>
        <dbReference type="ARBA" id="ARBA00003686"/>
    </source>
</evidence>
<evidence type="ECO:0000256" key="6">
    <source>
        <dbReference type="ARBA" id="ARBA00047110"/>
    </source>
</evidence>
<dbReference type="PROSITE" id="PS00527">
    <property type="entry name" value="RIBOSOMAL_S14"/>
    <property type="match status" value="1"/>
</dbReference>
<protein>
    <recommendedName>
        <fullName evidence="5 7">Small ribosomal subunit protein uS14</fullName>
    </recommendedName>
</protein>
<dbReference type="HAMAP" id="MF_00537">
    <property type="entry name" value="Ribosomal_uS14_1"/>
    <property type="match status" value="1"/>
</dbReference>
<dbReference type="InterPro" id="IPR023036">
    <property type="entry name" value="Ribosomal_uS14_bac/plastid"/>
</dbReference>
<organism evidence="8 9">
    <name type="scientific">Parahaliea maris</name>
    <dbReference type="NCBI Taxonomy" id="2716870"/>
    <lineage>
        <taxon>Bacteria</taxon>
        <taxon>Pseudomonadati</taxon>
        <taxon>Pseudomonadota</taxon>
        <taxon>Gammaproteobacteria</taxon>
        <taxon>Cellvibrionales</taxon>
        <taxon>Halieaceae</taxon>
        <taxon>Parahaliea</taxon>
    </lineage>
</organism>
<dbReference type="GO" id="GO:0005737">
    <property type="term" value="C:cytoplasm"/>
    <property type="evidence" value="ECO:0007669"/>
    <property type="project" value="UniProtKB-ARBA"/>
</dbReference>
<dbReference type="GO" id="GO:0015935">
    <property type="term" value="C:small ribosomal subunit"/>
    <property type="evidence" value="ECO:0007669"/>
    <property type="project" value="TreeGrafter"/>
</dbReference>
<keyword evidence="3 7" id="KW-0689">Ribosomal protein</keyword>
<evidence type="ECO:0000313" key="9">
    <source>
        <dbReference type="Proteomes" id="UP000321039"/>
    </source>
</evidence>
<evidence type="ECO:0000256" key="7">
    <source>
        <dbReference type="HAMAP-Rule" id="MF_00537"/>
    </source>
</evidence>
<gene>
    <name evidence="7 8" type="primary">rpsN</name>
    <name evidence="8" type="ORF">FV139_03850</name>
</gene>
<dbReference type="Proteomes" id="UP000321039">
    <property type="component" value="Unassembled WGS sequence"/>
</dbReference>
<evidence type="ECO:0000256" key="4">
    <source>
        <dbReference type="ARBA" id="ARBA00023274"/>
    </source>
</evidence>
<reference evidence="8 9" key="1">
    <citation type="submission" date="2019-08" db="EMBL/GenBank/DDBJ databases">
        <title>Parahaliea maris sp. nov., isolated from the surface seawater.</title>
        <authorList>
            <person name="Liu Y."/>
        </authorList>
    </citation>
    <scope>NUCLEOTIDE SEQUENCE [LARGE SCALE GENOMIC DNA]</scope>
    <source>
        <strain evidence="8 9">HSLHS9</strain>
    </source>
</reference>
<accession>A0A5C9ABC1</accession>
<comment type="similarity">
    <text evidence="2 7">Belongs to the universal ribosomal protein uS14 family.</text>
</comment>
<evidence type="ECO:0000256" key="5">
    <source>
        <dbReference type="ARBA" id="ARBA00035167"/>
    </source>
</evidence>
<dbReference type="PANTHER" id="PTHR19836">
    <property type="entry name" value="30S RIBOSOMAL PROTEIN S14"/>
    <property type="match status" value="1"/>
</dbReference>
<dbReference type="Pfam" id="PF00253">
    <property type="entry name" value="Ribosomal_S14"/>
    <property type="match status" value="1"/>
</dbReference>
<evidence type="ECO:0000256" key="2">
    <source>
        <dbReference type="ARBA" id="ARBA00009083"/>
    </source>
</evidence>
<comment type="caution">
    <text evidence="8">The sequence shown here is derived from an EMBL/GenBank/DDBJ whole genome shotgun (WGS) entry which is preliminary data.</text>
</comment>
<dbReference type="EMBL" id="VRZA01000001">
    <property type="protein sequence ID" value="TXS96621.1"/>
    <property type="molecule type" value="Genomic_DNA"/>
</dbReference>
<dbReference type="NCBIfam" id="NF006477">
    <property type="entry name" value="PRK08881.1"/>
    <property type="match status" value="1"/>
</dbReference>
<dbReference type="InterPro" id="IPR018271">
    <property type="entry name" value="Ribosomal_uS14_CS"/>
</dbReference>
<dbReference type="Gene3D" id="1.10.287.1480">
    <property type="match status" value="1"/>
</dbReference>
<keyword evidence="7" id="KW-0694">RNA-binding</keyword>
<dbReference type="GO" id="GO:0006412">
    <property type="term" value="P:translation"/>
    <property type="evidence" value="ECO:0007669"/>
    <property type="project" value="UniProtKB-UniRule"/>
</dbReference>
<dbReference type="AlphaFoldDB" id="A0A5C9ABC1"/>
<proteinExistence type="inferred from homology"/>
<keyword evidence="4 7" id="KW-0687">Ribonucleoprotein</keyword>
<dbReference type="RefSeq" id="WP_148066892.1">
    <property type="nucleotide sequence ID" value="NZ_VRZA01000001.1"/>
</dbReference>